<proteinExistence type="predicted"/>
<gene>
    <name evidence="12" type="ORF">LNINA_LOCUS367</name>
</gene>
<comment type="subcellular location">
    <subcellularLocation>
        <location evidence="1">Nucleus</location>
    </subcellularLocation>
</comment>
<dbReference type="GO" id="GO:0071039">
    <property type="term" value="P:nuclear polyadenylation-dependent CUT catabolic process"/>
    <property type="evidence" value="ECO:0007669"/>
    <property type="project" value="TreeGrafter"/>
</dbReference>
<dbReference type="GO" id="GO:0003723">
    <property type="term" value="F:RNA binding"/>
    <property type="evidence" value="ECO:0007669"/>
    <property type="project" value="TreeGrafter"/>
</dbReference>
<keyword evidence="13" id="KW-1185">Reference proteome</keyword>
<evidence type="ECO:0000256" key="9">
    <source>
        <dbReference type="PROSITE-ProRule" id="PRU00047"/>
    </source>
</evidence>
<dbReference type="GO" id="GO:0031499">
    <property type="term" value="C:TRAMP complex"/>
    <property type="evidence" value="ECO:0007669"/>
    <property type="project" value="TreeGrafter"/>
</dbReference>
<evidence type="ECO:0000259" key="11">
    <source>
        <dbReference type="PROSITE" id="PS50158"/>
    </source>
</evidence>
<feature type="region of interest" description="Disordered" evidence="10">
    <location>
        <begin position="309"/>
        <end position="357"/>
    </location>
</feature>
<feature type="compositionally biased region" description="Polar residues" evidence="10">
    <location>
        <begin position="707"/>
        <end position="738"/>
    </location>
</feature>
<dbReference type="GO" id="GO:0071036">
    <property type="term" value="P:nuclear polyadenylation-dependent snoRNA catabolic process"/>
    <property type="evidence" value="ECO:0007669"/>
    <property type="project" value="TreeGrafter"/>
</dbReference>
<evidence type="ECO:0000256" key="4">
    <source>
        <dbReference type="ARBA" id="ARBA00022771"/>
    </source>
</evidence>
<name>A0AAV1IWZ6_9NEOP</name>
<evidence type="ECO:0000256" key="5">
    <source>
        <dbReference type="ARBA" id="ARBA00022833"/>
    </source>
</evidence>
<keyword evidence="6" id="KW-0539">Nucleus</keyword>
<feature type="compositionally biased region" description="Polar residues" evidence="10">
    <location>
        <begin position="258"/>
        <end position="276"/>
    </location>
</feature>
<feature type="region of interest" description="Disordered" evidence="10">
    <location>
        <begin position="163"/>
        <end position="188"/>
    </location>
</feature>
<dbReference type="InterPro" id="IPR036875">
    <property type="entry name" value="Znf_CCHC_sf"/>
</dbReference>
<keyword evidence="5" id="KW-0862">Zinc</keyword>
<evidence type="ECO:0000256" key="3">
    <source>
        <dbReference type="ARBA" id="ARBA00022737"/>
    </source>
</evidence>
<dbReference type="Gene3D" id="4.10.60.10">
    <property type="entry name" value="Zinc finger, CCHC-type"/>
    <property type="match status" value="2"/>
</dbReference>
<feature type="domain" description="CCHC-type" evidence="11">
    <location>
        <begin position="564"/>
        <end position="580"/>
    </location>
</feature>
<feature type="region of interest" description="Disordered" evidence="10">
    <location>
        <begin position="247"/>
        <end position="284"/>
    </location>
</feature>
<accession>A0AAV1IWZ6</accession>
<dbReference type="AlphaFoldDB" id="A0AAV1IWZ6"/>
<dbReference type="Proteomes" id="UP001497472">
    <property type="component" value="Unassembled WGS sequence"/>
</dbReference>
<dbReference type="GO" id="GO:0071035">
    <property type="term" value="P:nuclear polyadenylation-dependent rRNA catabolic process"/>
    <property type="evidence" value="ECO:0007669"/>
    <property type="project" value="TreeGrafter"/>
</dbReference>
<dbReference type="SUPFAM" id="SSF57756">
    <property type="entry name" value="Retrovirus zinc finger-like domains"/>
    <property type="match status" value="1"/>
</dbReference>
<evidence type="ECO:0000313" key="12">
    <source>
        <dbReference type="EMBL" id="CAK1540304.1"/>
    </source>
</evidence>
<dbReference type="PANTHER" id="PTHR46543:SF1">
    <property type="entry name" value="ZINC FINGER CCHC DOMAIN-CONTAINING PROTEIN 7"/>
    <property type="match status" value="1"/>
</dbReference>
<evidence type="ECO:0000256" key="2">
    <source>
        <dbReference type="ARBA" id="ARBA00022723"/>
    </source>
</evidence>
<dbReference type="SMART" id="SM00343">
    <property type="entry name" value="ZnF_C2HC"/>
    <property type="match status" value="5"/>
</dbReference>
<evidence type="ECO:0000313" key="13">
    <source>
        <dbReference type="Proteomes" id="UP001497472"/>
    </source>
</evidence>
<evidence type="ECO:0000256" key="7">
    <source>
        <dbReference type="ARBA" id="ARBA00041190"/>
    </source>
</evidence>
<feature type="compositionally biased region" description="Polar residues" evidence="10">
    <location>
        <begin position="73"/>
        <end position="86"/>
    </location>
</feature>
<dbReference type="GO" id="GO:0071031">
    <property type="term" value="P:nuclear mRNA surveillance of mRNA 3'-end processing"/>
    <property type="evidence" value="ECO:0007669"/>
    <property type="project" value="TreeGrafter"/>
</dbReference>
<dbReference type="InterPro" id="IPR051644">
    <property type="entry name" value="TRAMP_AT-DNA-binding"/>
</dbReference>
<evidence type="ECO:0000256" key="6">
    <source>
        <dbReference type="ARBA" id="ARBA00023242"/>
    </source>
</evidence>
<keyword evidence="2" id="KW-0479">Metal-binding</keyword>
<feature type="region of interest" description="Disordered" evidence="10">
    <location>
        <begin position="1"/>
        <end position="32"/>
    </location>
</feature>
<organism evidence="12 13">
    <name type="scientific">Leptosia nina</name>
    <dbReference type="NCBI Taxonomy" id="320188"/>
    <lineage>
        <taxon>Eukaryota</taxon>
        <taxon>Metazoa</taxon>
        <taxon>Ecdysozoa</taxon>
        <taxon>Arthropoda</taxon>
        <taxon>Hexapoda</taxon>
        <taxon>Insecta</taxon>
        <taxon>Pterygota</taxon>
        <taxon>Neoptera</taxon>
        <taxon>Endopterygota</taxon>
        <taxon>Lepidoptera</taxon>
        <taxon>Glossata</taxon>
        <taxon>Ditrysia</taxon>
        <taxon>Papilionoidea</taxon>
        <taxon>Pieridae</taxon>
        <taxon>Pierinae</taxon>
        <taxon>Leptosia</taxon>
    </lineage>
</organism>
<keyword evidence="4 9" id="KW-0863">Zinc-finger</keyword>
<dbReference type="GO" id="GO:0071037">
    <property type="term" value="P:nuclear polyadenylation-dependent snRNA catabolic process"/>
    <property type="evidence" value="ECO:0007669"/>
    <property type="project" value="TreeGrafter"/>
</dbReference>
<evidence type="ECO:0000256" key="10">
    <source>
        <dbReference type="SAM" id="MobiDB-lite"/>
    </source>
</evidence>
<feature type="region of interest" description="Disordered" evidence="10">
    <location>
        <begin position="651"/>
        <end position="746"/>
    </location>
</feature>
<dbReference type="PANTHER" id="PTHR46543">
    <property type="entry name" value="ZINC FINGER CCHC DOMAIN-CONTAINING PROTEIN 7"/>
    <property type="match status" value="1"/>
</dbReference>
<feature type="compositionally biased region" description="Polar residues" evidence="10">
    <location>
        <begin position="651"/>
        <end position="679"/>
    </location>
</feature>
<dbReference type="EMBL" id="CAVLEF010000001">
    <property type="protein sequence ID" value="CAK1540304.1"/>
    <property type="molecule type" value="Genomic_DNA"/>
</dbReference>
<evidence type="ECO:0000256" key="8">
    <source>
        <dbReference type="ARBA" id="ARBA00043023"/>
    </source>
</evidence>
<reference evidence="12 13" key="1">
    <citation type="submission" date="2023-11" db="EMBL/GenBank/DDBJ databases">
        <authorList>
            <person name="Okamura Y."/>
        </authorList>
    </citation>
    <scope>NUCLEOTIDE SEQUENCE [LARGE SCALE GENOMIC DNA]</scope>
</reference>
<comment type="caution">
    <text evidence="12">The sequence shown here is derived from an EMBL/GenBank/DDBJ whole genome shotgun (WGS) entry which is preliminary data.</text>
</comment>
<feature type="domain" description="CCHC-type" evidence="11">
    <location>
        <begin position="522"/>
        <end position="537"/>
    </location>
</feature>
<evidence type="ECO:0000256" key="1">
    <source>
        <dbReference type="ARBA" id="ARBA00004123"/>
    </source>
</evidence>
<dbReference type="PROSITE" id="PS50158">
    <property type="entry name" value="ZF_CCHC"/>
    <property type="match status" value="2"/>
</dbReference>
<dbReference type="GO" id="GO:0071038">
    <property type="term" value="P:TRAMP-dependent tRNA surveillance pathway"/>
    <property type="evidence" value="ECO:0007669"/>
    <property type="project" value="TreeGrafter"/>
</dbReference>
<keyword evidence="3" id="KW-0677">Repeat</keyword>
<dbReference type="InterPro" id="IPR001878">
    <property type="entry name" value="Znf_CCHC"/>
</dbReference>
<sequence length="1097" mass="124498">MEEELSDHELEEQLHSVQHTRSVPQPNIDLEPKKFVFDSAKYPKSTVRRYWHANVDEPSPYRKTNPTYNILNNEKQTKAQNPSQDLNQKKNKHPESTTEQATKNENQARHVKSNNLSLLLSPIPSNLKKTIEILDHNDSRVVNIESSDEDEVIEVVLPPKPTITIESSDDEVSPLPDVPPINGNSKTTENKIANERSVSSSPVPSIVSSVSDEFIRGDCIALNISSKHQNNQSFDFSLHGSDLLVQPTKKKKKKNKELTASSTPLKNTETSKTNTEPCFATPKSKAKKKKSKQVRCAPFEDVYDSDSNQSIIDTNKAPNYAVTDKSLPSTDVYESDSNQSEQTKEKKDNEVSSEESTLILENTVPPAEDFISLVSHSDSIDLTSDMAIDENIVMANVTGFTDDVTVESFSDGNHSKLGSTNIPKILSEDLDFDNLKGYSQFCTRRRYSITTLRAEMEKFYNESWGGENFNHKEIQKSMSRDKSLWVIDPKDKMPSSRRKTTCNYCNRPGHRDDTCHFKPAVCYMCGSTGHYEPRCPRKICVNCGSPNHIYSNVCRNCANWRYIKCVECGQGGHPASHCPDLWRRYHDTTDFKNLEESRQLKKHNQQFCSGCTRRGHLVHSCRTSVPFSALPINSPYVISYAPLYPCIHNENANPNTQQDTTISSHTQKTPTNKRQSKSPTVHETHQPKRRNILSESKDERFNKSPHNKNAQNPITTENSDPKPTSDTAVEDQSTSNVDNKGHMIQDNEVSDTSELIFSARIYLTKEIRQALNSEDGKMWLNNAKEKNHIILEDVNLQKEFLDIKGSMGNQEAFQSELREWTKGKQINDAPSNIKNSNTDNLNDIPKKKTVLLRKLNSSMDSLKKFLGEPNILYKELMFHQNRRGELLKQKELSNVKLGNNRDNIRGMLKKLNMVLLGQAGLADGLHHLHQLNMLKNQIAQSKNITVSETLRNEIGKHFHCIFSALPRDDYAELVQKYNCIKNSASPFKKKKKGPFTVRTKPGTSVTQVNPKRNEVYLEISDSKKSLSNRFFKRITLLHRRLMNSQPADPGALKAHKELDTKLRNGIATLQKLDCMSPKTKRKMEKLQNQAQCFLSSV</sequence>
<feature type="region of interest" description="Disordered" evidence="10">
    <location>
        <begin position="73"/>
        <end position="108"/>
    </location>
</feature>
<protein>
    <recommendedName>
        <fullName evidence="7">Zinc finger CCHC domain-containing protein 7</fullName>
    </recommendedName>
    <alternativeName>
        <fullName evidence="8">TRAMP-like complex RNA-binding factor ZCCHC7</fullName>
    </alternativeName>
</protein>
<dbReference type="GO" id="GO:0008270">
    <property type="term" value="F:zinc ion binding"/>
    <property type="evidence" value="ECO:0007669"/>
    <property type="project" value="UniProtKB-KW"/>
</dbReference>